<name>A0A6J5S4B8_9CAUD</name>
<accession>A0A6J5S4B8</accession>
<gene>
    <name evidence="1" type="ORF">UFOVP1382_12</name>
</gene>
<evidence type="ECO:0000313" key="1">
    <source>
        <dbReference type="EMBL" id="CAB4203377.1"/>
    </source>
</evidence>
<proteinExistence type="predicted"/>
<sequence>MMGQDTRYSDAPCPACTGTGKNPRNRKKKCEPCGGVGKQIVCDRCFKPWPCDGMQPYVIDGSCTNPRHPREEVPIRPFKTVTFPIFKSGVPPLVASEILSVQPMTMATDLTPKTADMMFTFNRVEPGEVKLRVDKVRKLVSDEGMAEWLARTNAKSGPFGKVIFPDGSERVITDIKVSYDEPFVTGDFVMRDISVVDATLSCPECSQPISPFPEFLHNGFYDSCDACGEEFVVRRNPDRAEKKA</sequence>
<protein>
    <submittedName>
        <fullName evidence="1">Uncharacterized protein</fullName>
    </submittedName>
</protein>
<dbReference type="EMBL" id="LR797331">
    <property type="protein sequence ID" value="CAB4203377.1"/>
    <property type="molecule type" value="Genomic_DNA"/>
</dbReference>
<organism evidence="1">
    <name type="scientific">uncultured Caudovirales phage</name>
    <dbReference type="NCBI Taxonomy" id="2100421"/>
    <lineage>
        <taxon>Viruses</taxon>
        <taxon>Duplodnaviria</taxon>
        <taxon>Heunggongvirae</taxon>
        <taxon>Uroviricota</taxon>
        <taxon>Caudoviricetes</taxon>
        <taxon>Peduoviridae</taxon>
        <taxon>Maltschvirus</taxon>
        <taxon>Maltschvirus maltsch</taxon>
    </lineage>
</organism>
<reference evidence="1" key="1">
    <citation type="submission" date="2020-05" db="EMBL/GenBank/DDBJ databases">
        <authorList>
            <person name="Chiriac C."/>
            <person name="Salcher M."/>
            <person name="Ghai R."/>
            <person name="Kavagutti S V."/>
        </authorList>
    </citation>
    <scope>NUCLEOTIDE SEQUENCE</scope>
</reference>